<dbReference type="AlphaFoldDB" id="A0A1N7HFC6"/>
<proteinExistence type="predicted"/>
<keyword evidence="1" id="KW-0732">Signal</keyword>
<evidence type="ECO:0000313" key="3">
    <source>
        <dbReference type="Proteomes" id="UP000186019"/>
    </source>
</evidence>
<sequence>MRSRAGCAAAITLALMPGALTAQETQRPLSAIEWLDRADGPLSALPGLGARAAISEPPVAGAVSIPDIETTALAAATSGAVGLLPTSVTGLPASLWAQSDAADLAALWRRAGAEPPPAIAALYHTLLLAEAEPPHGAEGAYLRTRVQMLRQFGAVEPARELLARAGPEAPGLFSAWFDLALLSGAETEACTALQSAPGLLNDDAARIYCAALTGDWPTAALLYDTGAALGTLRGTEARLLEYFLDPELAEESEPPIPSASPSPLEFRLFEAIGAALPTRSLPLAFAMADLRGTVGWKAEIEAAERLTRAGALAPGRLLGLYTRQKPSASGGVWDRARAIQDLDAALTRRDSDAAGKALRTAWRLMQDGGLEMVFAQLFAGRLDTSALPEALNDLTFRLALQTPDYEAAAARAPDTRAARLLAGLAKGRPDPALADSPTETMIAEAFAAAPSRAPDHAALIDAGRLGEAILSAALQFDRADGDPGEMASALGTLRAVGLEDTARRAALQALILGQTS</sequence>
<dbReference type="STRING" id="573024.SAMN05216208_2406"/>
<dbReference type="EMBL" id="FTNV01000003">
    <property type="protein sequence ID" value="SIS23565.1"/>
    <property type="molecule type" value="Genomic_DNA"/>
</dbReference>
<feature type="signal peptide" evidence="1">
    <location>
        <begin position="1"/>
        <end position="22"/>
    </location>
</feature>
<evidence type="ECO:0000256" key="1">
    <source>
        <dbReference type="SAM" id="SignalP"/>
    </source>
</evidence>
<dbReference type="Proteomes" id="UP000186019">
    <property type="component" value="Unassembled WGS sequence"/>
</dbReference>
<gene>
    <name evidence="2" type="ORF">SAMN05421666_2909</name>
</gene>
<accession>A0A1N7HFC6</accession>
<evidence type="ECO:0008006" key="4">
    <source>
        <dbReference type="Google" id="ProtNLM"/>
    </source>
</evidence>
<organism evidence="2 3">
    <name type="scientific">Roseovarius nanhaiticus</name>
    <dbReference type="NCBI Taxonomy" id="573024"/>
    <lineage>
        <taxon>Bacteria</taxon>
        <taxon>Pseudomonadati</taxon>
        <taxon>Pseudomonadota</taxon>
        <taxon>Alphaproteobacteria</taxon>
        <taxon>Rhodobacterales</taxon>
        <taxon>Roseobacteraceae</taxon>
        <taxon>Roseovarius</taxon>
    </lineage>
</organism>
<evidence type="ECO:0000313" key="2">
    <source>
        <dbReference type="EMBL" id="SIS23565.1"/>
    </source>
</evidence>
<dbReference type="RefSeq" id="WP_076535008.1">
    <property type="nucleotide sequence ID" value="NZ_FOAC01000002.1"/>
</dbReference>
<reference evidence="3" key="1">
    <citation type="submission" date="2017-01" db="EMBL/GenBank/DDBJ databases">
        <authorList>
            <person name="Varghese N."/>
            <person name="Submissions S."/>
        </authorList>
    </citation>
    <scope>NUCLEOTIDE SEQUENCE [LARGE SCALE GENOMIC DNA]</scope>
    <source>
        <strain evidence="3">DSM 29590</strain>
    </source>
</reference>
<protein>
    <recommendedName>
        <fullName evidence="4">Tetratricopeptide repeat-containing protein</fullName>
    </recommendedName>
</protein>
<feature type="chain" id="PRO_5009942499" description="Tetratricopeptide repeat-containing protein" evidence="1">
    <location>
        <begin position="23"/>
        <end position="516"/>
    </location>
</feature>
<name>A0A1N7HFC6_9RHOB</name>
<keyword evidence="3" id="KW-1185">Reference proteome</keyword>